<gene>
    <name evidence="2" type="ORF">JKG68_01275</name>
</gene>
<proteinExistence type="predicted"/>
<name>A0A936ZD31_9HYPH</name>
<protein>
    <submittedName>
        <fullName evidence="2">DUF3616 domain-containing protein</fullName>
    </submittedName>
</protein>
<accession>A0A936ZD31</accession>
<dbReference type="EMBL" id="JAEQMY010000001">
    <property type="protein sequence ID" value="MBL0402594.1"/>
    <property type="molecule type" value="Genomic_DNA"/>
</dbReference>
<comment type="caution">
    <text evidence="2">The sequence shown here is derived from an EMBL/GenBank/DDBJ whole genome shotgun (WGS) entry which is preliminary data.</text>
</comment>
<keyword evidence="3" id="KW-1185">Reference proteome</keyword>
<dbReference type="Proteomes" id="UP000605848">
    <property type="component" value="Unassembled WGS sequence"/>
</dbReference>
<dbReference type="RefSeq" id="WP_202055266.1">
    <property type="nucleotide sequence ID" value="NZ_JAEQMY010000001.1"/>
</dbReference>
<dbReference type="AlphaFoldDB" id="A0A936ZD31"/>
<feature type="domain" description="DUF3616" evidence="1">
    <location>
        <begin position="33"/>
        <end position="357"/>
    </location>
</feature>
<evidence type="ECO:0000313" key="3">
    <source>
        <dbReference type="Proteomes" id="UP000605848"/>
    </source>
</evidence>
<sequence length="381" mass="42058">MSDPGHANVLDQVALTFSDWRPLRHVEDPLQKDLSAVARAGDCLFLACDETASVERLRRLEDGTFGDHRHYVLDEFVSLPGGAEGEMDIEGLCAEGGFLWIVGSHSLKRCKPKRDESDAGDALKNMEDIEREPNRYFLGRIPLVEEAPGLFMPARQDGERNAAWVKFGKKRSSLARWLAGDPHLGPFLNIPSKENGFDVEGLAVQGDRVWLGLRGPVLRGHAVILDLDIKEKVPGRLKARHVDGERRYRKHLLDTRGLGIRDMRLDGDDLLLLVGPTMSLEGPAFVLRWRDALHDSSSGVIDPGRIETVAELPYQLHADHPEGIDLWPEGGAGALLVIYDAPAPERTDPDTFTVRADVIRPPGRSDHGIVSRIVAASGLQV</sequence>
<organism evidence="2 3">
    <name type="scientific">Microvirga aerilata</name>
    <dbReference type="NCBI Taxonomy" id="670292"/>
    <lineage>
        <taxon>Bacteria</taxon>
        <taxon>Pseudomonadati</taxon>
        <taxon>Pseudomonadota</taxon>
        <taxon>Alphaproteobacteria</taxon>
        <taxon>Hyphomicrobiales</taxon>
        <taxon>Methylobacteriaceae</taxon>
        <taxon>Microvirga</taxon>
    </lineage>
</organism>
<reference evidence="2" key="1">
    <citation type="submission" date="2021-01" db="EMBL/GenBank/DDBJ databases">
        <title>Microvirga sp.</title>
        <authorList>
            <person name="Kim M.K."/>
        </authorList>
    </citation>
    <scope>NUCLEOTIDE SEQUENCE</scope>
    <source>
        <strain evidence="2">5420S-16</strain>
    </source>
</reference>
<dbReference type="Pfam" id="PF12275">
    <property type="entry name" value="DUF3616"/>
    <property type="match status" value="1"/>
</dbReference>
<dbReference type="InterPro" id="IPR022060">
    <property type="entry name" value="DUF3616"/>
</dbReference>
<evidence type="ECO:0000313" key="2">
    <source>
        <dbReference type="EMBL" id="MBL0402594.1"/>
    </source>
</evidence>
<evidence type="ECO:0000259" key="1">
    <source>
        <dbReference type="Pfam" id="PF12275"/>
    </source>
</evidence>